<keyword evidence="3 5" id="KW-1133">Transmembrane helix</keyword>
<proteinExistence type="predicted"/>
<evidence type="ECO:0008006" key="8">
    <source>
        <dbReference type="Google" id="ProtNLM"/>
    </source>
</evidence>
<dbReference type="STRING" id="227084.SAMN05421855_102218"/>
<evidence type="ECO:0000256" key="5">
    <source>
        <dbReference type="SAM" id="Phobius"/>
    </source>
</evidence>
<keyword evidence="7" id="KW-1185">Reference proteome</keyword>
<dbReference type="AlphaFoldDB" id="A0A1G7EZ71"/>
<evidence type="ECO:0000313" key="6">
    <source>
        <dbReference type="EMBL" id="SDE68645.1"/>
    </source>
</evidence>
<dbReference type="Pfam" id="PF09685">
    <property type="entry name" value="MamF_MmsF"/>
    <property type="match status" value="1"/>
</dbReference>
<feature type="transmembrane region" description="Helical" evidence="5">
    <location>
        <begin position="61"/>
        <end position="87"/>
    </location>
</feature>
<protein>
    <recommendedName>
        <fullName evidence="8">DUF4870 domain-containing protein</fullName>
    </recommendedName>
</protein>
<dbReference type="InterPro" id="IPR019109">
    <property type="entry name" value="MamF_MmsF"/>
</dbReference>
<name>A0A1G7EZ71_9FLAO</name>
<gene>
    <name evidence="6" type="ORF">SAMN05421855_102218</name>
</gene>
<dbReference type="RefSeq" id="WP_093142438.1">
    <property type="nucleotide sequence ID" value="NZ_BMWO01000002.1"/>
</dbReference>
<evidence type="ECO:0000313" key="7">
    <source>
        <dbReference type="Proteomes" id="UP000199321"/>
    </source>
</evidence>
<dbReference type="Proteomes" id="UP000199321">
    <property type="component" value="Unassembled WGS sequence"/>
</dbReference>
<accession>A0A1G7EZ71</accession>
<evidence type="ECO:0000256" key="2">
    <source>
        <dbReference type="ARBA" id="ARBA00022692"/>
    </source>
</evidence>
<dbReference type="OrthoDB" id="9808930at2"/>
<evidence type="ECO:0000256" key="3">
    <source>
        <dbReference type="ARBA" id="ARBA00022989"/>
    </source>
</evidence>
<comment type="subcellular location">
    <subcellularLocation>
        <location evidence="1">Membrane</location>
        <topology evidence="1">Multi-pass membrane protein</topology>
    </subcellularLocation>
</comment>
<evidence type="ECO:0000256" key="1">
    <source>
        <dbReference type="ARBA" id="ARBA00004141"/>
    </source>
</evidence>
<sequence>MDTSITENQKSVSAFIHLSTFLKFLFPFANFFAPLLLWTLNKEKDFVDEHGKQAINFQLSIIVYTLLLGLVCIPLFIFFIADFVSLAELLDDSVHSFQLHEIKNLSGYVLVLCLIILVFIALFIFELYAVITATMQASKGKLYKYPFTISFIKSTSRTIRE</sequence>
<dbReference type="EMBL" id="FNBA01000002">
    <property type="protein sequence ID" value="SDE68645.1"/>
    <property type="molecule type" value="Genomic_DNA"/>
</dbReference>
<keyword evidence="2 5" id="KW-0812">Transmembrane</keyword>
<feature type="transmembrane region" description="Helical" evidence="5">
    <location>
        <begin position="20"/>
        <end position="40"/>
    </location>
</feature>
<organism evidence="6 7">
    <name type="scientific">Ulvibacter litoralis</name>
    <dbReference type="NCBI Taxonomy" id="227084"/>
    <lineage>
        <taxon>Bacteria</taxon>
        <taxon>Pseudomonadati</taxon>
        <taxon>Bacteroidota</taxon>
        <taxon>Flavobacteriia</taxon>
        <taxon>Flavobacteriales</taxon>
        <taxon>Flavobacteriaceae</taxon>
        <taxon>Ulvibacter</taxon>
    </lineage>
</organism>
<feature type="transmembrane region" description="Helical" evidence="5">
    <location>
        <begin position="107"/>
        <end position="131"/>
    </location>
</feature>
<keyword evidence="4 5" id="KW-0472">Membrane</keyword>
<evidence type="ECO:0000256" key="4">
    <source>
        <dbReference type="ARBA" id="ARBA00023136"/>
    </source>
</evidence>
<reference evidence="6 7" key="1">
    <citation type="submission" date="2016-10" db="EMBL/GenBank/DDBJ databases">
        <authorList>
            <person name="de Groot N.N."/>
        </authorList>
    </citation>
    <scope>NUCLEOTIDE SEQUENCE [LARGE SCALE GENOMIC DNA]</scope>
    <source>
        <strain evidence="6 7">DSM 16195</strain>
    </source>
</reference>